<evidence type="ECO:0000256" key="5">
    <source>
        <dbReference type="SAM" id="SignalP"/>
    </source>
</evidence>
<dbReference type="InterPro" id="IPR038765">
    <property type="entry name" value="Papain-like_cys_pep_sf"/>
</dbReference>
<name>A0ABN2JYI2_9ACTN</name>
<feature type="chain" id="PRO_5045154269" description="NlpC/P60 domain-containing protein" evidence="5">
    <location>
        <begin position="47"/>
        <end position="284"/>
    </location>
</feature>
<feature type="signal peptide" evidence="5">
    <location>
        <begin position="1"/>
        <end position="46"/>
    </location>
</feature>
<dbReference type="RefSeq" id="WP_344077987.1">
    <property type="nucleotide sequence ID" value="NZ_BAAALS010000005.1"/>
</dbReference>
<evidence type="ECO:0000259" key="6">
    <source>
        <dbReference type="PROSITE" id="PS51935"/>
    </source>
</evidence>
<keyword evidence="3" id="KW-0378">Hydrolase</keyword>
<dbReference type="SUPFAM" id="SSF54001">
    <property type="entry name" value="Cysteine proteinases"/>
    <property type="match status" value="1"/>
</dbReference>
<reference evidence="7 8" key="1">
    <citation type="journal article" date="2019" name="Int. J. Syst. Evol. Microbiol.">
        <title>The Global Catalogue of Microorganisms (GCM) 10K type strain sequencing project: providing services to taxonomists for standard genome sequencing and annotation.</title>
        <authorList>
            <consortium name="The Broad Institute Genomics Platform"/>
            <consortium name="The Broad Institute Genome Sequencing Center for Infectious Disease"/>
            <person name="Wu L."/>
            <person name="Ma J."/>
        </authorList>
    </citation>
    <scope>NUCLEOTIDE SEQUENCE [LARGE SCALE GENOMIC DNA]</scope>
    <source>
        <strain evidence="7 8">JCM 13249</strain>
    </source>
</reference>
<proteinExistence type="inferred from homology"/>
<dbReference type="EMBL" id="BAAALS010000005">
    <property type="protein sequence ID" value="GAA1743846.1"/>
    <property type="molecule type" value="Genomic_DNA"/>
</dbReference>
<dbReference type="PROSITE" id="PS51935">
    <property type="entry name" value="NLPC_P60"/>
    <property type="match status" value="1"/>
</dbReference>
<dbReference type="PANTHER" id="PTHR47359:SF3">
    <property type="entry name" value="NLP_P60 DOMAIN-CONTAINING PROTEIN-RELATED"/>
    <property type="match status" value="1"/>
</dbReference>
<keyword evidence="8" id="KW-1185">Reference proteome</keyword>
<dbReference type="Pfam" id="PF00877">
    <property type="entry name" value="NLPC_P60"/>
    <property type="match status" value="1"/>
</dbReference>
<gene>
    <name evidence="7" type="ORF">GCM10009681_13300</name>
</gene>
<sequence length="284" mass="29377">MRNSTTPGIRVPRRSRSRLALRLGTVAAATCGVLAGGLVAAGGAQAATTTVTTASVASVSSAAAKRQPTGATLRASRTTVNKGQATRLTGIVTVGTDGKRLAGATVTLQARVAGGKWHNVAVRKLTSNGVFTVQPGTSQTRQFKLYVTASKSRLASVSNVVTVTVRPTARQKVVAAAQRGIGKPYVFGASGPNAFDCSGLTLYAYRAAGVRLPHSADAQKHYGKAVSRGSAKPGDLVVFYSGGYVYHAAIYAGNGYIYEAARPGTRVGKHKLWSGSVGFRRLVA</sequence>
<accession>A0ABN2JYI2</accession>
<evidence type="ECO:0000313" key="8">
    <source>
        <dbReference type="Proteomes" id="UP001500655"/>
    </source>
</evidence>
<protein>
    <recommendedName>
        <fullName evidence="6">NlpC/P60 domain-containing protein</fullName>
    </recommendedName>
</protein>
<dbReference type="PANTHER" id="PTHR47359">
    <property type="entry name" value="PEPTIDOGLYCAN DL-ENDOPEPTIDASE CWLO"/>
    <property type="match status" value="1"/>
</dbReference>
<keyword evidence="5" id="KW-0732">Signal</keyword>
<evidence type="ECO:0000256" key="2">
    <source>
        <dbReference type="ARBA" id="ARBA00022670"/>
    </source>
</evidence>
<evidence type="ECO:0000256" key="3">
    <source>
        <dbReference type="ARBA" id="ARBA00022801"/>
    </source>
</evidence>
<evidence type="ECO:0000256" key="4">
    <source>
        <dbReference type="ARBA" id="ARBA00022807"/>
    </source>
</evidence>
<feature type="domain" description="NlpC/P60" evidence="6">
    <location>
        <begin position="167"/>
        <end position="284"/>
    </location>
</feature>
<comment type="caution">
    <text evidence="7">The sequence shown here is derived from an EMBL/GenBank/DDBJ whole genome shotgun (WGS) entry which is preliminary data.</text>
</comment>
<keyword evidence="4" id="KW-0788">Thiol protease</keyword>
<dbReference type="InterPro" id="IPR051794">
    <property type="entry name" value="PG_Endopeptidase_C40"/>
</dbReference>
<dbReference type="Gene3D" id="3.90.1720.10">
    <property type="entry name" value="endopeptidase domain like (from Nostoc punctiforme)"/>
    <property type="match status" value="1"/>
</dbReference>
<dbReference type="InterPro" id="IPR000064">
    <property type="entry name" value="NLP_P60_dom"/>
</dbReference>
<evidence type="ECO:0000256" key="1">
    <source>
        <dbReference type="ARBA" id="ARBA00007074"/>
    </source>
</evidence>
<keyword evidence="2" id="KW-0645">Protease</keyword>
<evidence type="ECO:0000313" key="7">
    <source>
        <dbReference type="EMBL" id="GAA1743846.1"/>
    </source>
</evidence>
<dbReference type="Proteomes" id="UP001500655">
    <property type="component" value="Unassembled WGS sequence"/>
</dbReference>
<comment type="similarity">
    <text evidence="1">Belongs to the peptidase C40 family.</text>
</comment>
<organism evidence="7 8">
    <name type="scientific">Luedemannella helvata</name>
    <dbReference type="NCBI Taxonomy" id="349315"/>
    <lineage>
        <taxon>Bacteria</taxon>
        <taxon>Bacillati</taxon>
        <taxon>Actinomycetota</taxon>
        <taxon>Actinomycetes</taxon>
        <taxon>Micromonosporales</taxon>
        <taxon>Micromonosporaceae</taxon>
        <taxon>Luedemannella</taxon>
    </lineage>
</organism>